<dbReference type="SUPFAM" id="SSF55781">
    <property type="entry name" value="GAF domain-like"/>
    <property type="match status" value="1"/>
</dbReference>
<feature type="transmembrane region" description="Helical" evidence="5">
    <location>
        <begin position="253"/>
        <end position="271"/>
    </location>
</feature>
<organism evidence="7 8">
    <name type="scientific">Actinoplanes subglobosus</name>
    <dbReference type="NCBI Taxonomy" id="1547892"/>
    <lineage>
        <taxon>Bacteria</taxon>
        <taxon>Bacillati</taxon>
        <taxon>Actinomycetota</taxon>
        <taxon>Actinomycetes</taxon>
        <taxon>Micromonosporales</taxon>
        <taxon>Micromonosporaceae</taxon>
        <taxon>Actinoplanes</taxon>
    </lineage>
</organism>
<keyword evidence="5" id="KW-1133">Transmembrane helix</keyword>
<proteinExistence type="predicted"/>
<feature type="transmembrane region" description="Helical" evidence="5">
    <location>
        <begin position="121"/>
        <end position="141"/>
    </location>
</feature>
<evidence type="ECO:0000256" key="4">
    <source>
        <dbReference type="SAM" id="MobiDB-lite"/>
    </source>
</evidence>
<keyword evidence="3" id="KW-0902">Two-component regulatory system</keyword>
<dbReference type="SUPFAM" id="SSF55874">
    <property type="entry name" value="ATPase domain of HSP90 chaperone/DNA topoisomerase II/histidine kinase"/>
    <property type="match status" value="1"/>
</dbReference>
<feature type="domain" description="Histidine kinase/HSP90-like ATPase" evidence="6">
    <location>
        <begin position="606"/>
        <end position="697"/>
    </location>
</feature>
<feature type="transmembrane region" description="Helical" evidence="5">
    <location>
        <begin position="153"/>
        <end position="177"/>
    </location>
</feature>
<feature type="transmembrane region" description="Helical" evidence="5">
    <location>
        <begin position="317"/>
        <end position="338"/>
    </location>
</feature>
<feature type="transmembrane region" description="Helical" evidence="5">
    <location>
        <begin position="283"/>
        <end position="305"/>
    </location>
</feature>
<reference evidence="8" key="1">
    <citation type="journal article" date="2019" name="Int. J. Syst. Evol. Microbiol.">
        <title>The Global Catalogue of Microorganisms (GCM) 10K type strain sequencing project: providing services to taxonomists for standard genome sequencing and annotation.</title>
        <authorList>
            <consortium name="The Broad Institute Genomics Platform"/>
            <consortium name="The Broad Institute Genome Sequencing Center for Infectious Disease"/>
            <person name="Wu L."/>
            <person name="Ma J."/>
        </authorList>
    </citation>
    <scope>NUCLEOTIDE SEQUENCE [LARGE SCALE GENOMIC DNA]</scope>
    <source>
        <strain evidence="8">TBRC 5832</strain>
    </source>
</reference>
<keyword evidence="1" id="KW-0808">Transferase</keyword>
<dbReference type="Pfam" id="PF07730">
    <property type="entry name" value="HisKA_3"/>
    <property type="match status" value="1"/>
</dbReference>
<keyword evidence="2 7" id="KW-0418">Kinase</keyword>
<dbReference type="CDD" id="cd16917">
    <property type="entry name" value="HATPase_UhpB-NarQ-NarX-like"/>
    <property type="match status" value="1"/>
</dbReference>
<evidence type="ECO:0000256" key="1">
    <source>
        <dbReference type="ARBA" id="ARBA00022679"/>
    </source>
</evidence>
<evidence type="ECO:0000256" key="2">
    <source>
        <dbReference type="ARBA" id="ARBA00022777"/>
    </source>
</evidence>
<evidence type="ECO:0000256" key="5">
    <source>
        <dbReference type="SAM" id="Phobius"/>
    </source>
</evidence>
<dbReference type="SUPFAM" id="SSF50156">
    <property type="entry name" value="PDZ domain-like"/>
    <property type="match status" value="1"/>
</dbReference>
<evidence type="ECO:0000313" key="7">
    <source>
        <dbReference type="EMBL" id="MFC4066920.1"/>
    </source>
</evidence>
<feature type="compositionally biased region" description="Basic and acidic residues" evidence="4">
    <location>
        <begin position="721"/>
        <end position="740"/>
    </location>
</feature>
<evidence type="ECO:0000259" key="6">
    <source>
        <dbReference type="SMART" id="SM00387"/>
    </source>
</evidence>
<dbReference type="Proteomes" id="UP001595867">
    <property type="component" value="Unassembled WGS sequence"/>
</dbReference>
<dbReference type="InterPro" id="IPR003594">
    <property type="entry name" value="HATPase_dom"/>
</dbReference>
<feature type="transmembrane region" description="Helical" evidence="5">
    <location>
        <begin position="223"/>
        <end position="241"/>
    </location>
</feature>
<name>A0ABV8ISU8_9ACTN</name>
<evidence type="ECO:0000313" key="8">
    <source>
        <dbReference type="Proteomes" id="UP001595867"/>
    </source>
</evidence>
<dbReference type="Gene3D" id="3.30.565.10">
    <property type="entry name" value="Histidine kinase-like ATPase, C-terminal domain"/>
    <property type="match status" value="1"/>
</dbReference>
<dbReference type="GO" id="GO:0016301">
    <property type="term" value="F:kinase activity"/>
    <property type="evidence" value="ECO:0007669"/>
    <property type="project" value="UniProtKB-KW"/>
</dbReference>
<keyword evidence="5" id="KW-0812">Transmembrane</keyword>
<dbReference type="Gene3D" id="1.20.5.1930">
    <property type="match status" value="1"/>
</dbReference>
<keyword evidence="8" id="KW-1185">Reference proteome</keyword>
<dbReference type="InterPro" id="IPR036034">
    <property type="entry name" value="PDZ_sf"/>
</dbReference>
<sequence>MAVVFAVRMLAPADGALIRRTTEDWTAGGLRVTESAGPLHVGDLVTAVNGLPVTQVQPGFAVGDTLIYTVSRDERVLDIPVTLFHYPFPEILRDNLGTAPFWATMWAVCAFVVVRRPRHPAARILYALGLLVFLSGLSYPYANQVVDVVTGRFWPGMLGEVASALLWSTLLHFAAVFPEPWPHRRLRRAVITAAYLLPPILYVLTIATGSVSRWALISLSTPAANVFPVLIVAAFLAGYRFADGPETRSRMRLPLYALGFDAVLYLVLGRIPEAVTGTPLLPWDVLVSIAFAPFPITLGLAVLRYRLFDIQVILRRPLVYGLVTAGLMVAYLALAAAIGASESVLTAAVVALAFAPTQRYLRRVVGRLVYGSRDDPYEVLTVLGEHLESAGSVDSVLARLVETLARTLRLSYVAVEVDGLDLPSFTHGRPSGREIEVPLVHQGEEIGRLVLDPGPRQEPFGARDSRLLDVLARQVGSTAHNLLLTSRLQRSLERTVTALEEERRRLRRDIHDSLGPTLASAGMSVELAHTLMPSDPDTAQQILAGLTGVHREALADMRRLVYGLRPPALDQFGLVAALEERARELGGGGVDVVVSAGGDIEPLPAAVEVAAYHIASESITNVVRHAGATRCTVRLDRTPDALHLEIADDGTGLPRRYRAGVGLTGIRERAGELGGTTHIGASPQGGTLVSVDLPVRDRAAAFPTNTAARTHPAARSAGQARHPDQRGEHSAEVHGRESLS</sequence>
<evidence type="ECO:0000256" key="3">
    <source>
        <dbReference type="ARBA" id="ARBA00023012"/>
    </source>
</evidence>
<gene>
    <name evidence="7" type="ORF">ACFO0C_18445</name>
</gene>
<protein>
    <submittedName>
        <fullName evidence="7">Histidine kinase</fullName>
    </submittedName>
</protein>
<keyword evidence="5" id="KW-0472">Membrane</keyword>
<dbReference type="InterPro" id="IPR050482">
    <property type="entry name" value="Sensor_HK_TwoCompSys"/>
</dbReference>
<dbReference type="InterPro" id="IPR011712">
    <property type="entry name" value="Sig_transdc_His_kin_sub3_dim/P"/>
</dbReference>
<comment type="caution">
    <text evidence="7">The sequence shown here is derived from an EMBL/GenBank/DDBJ whole genome shotgun (WGS) entry which is preliminary data.</text>
</comment>
<dbReference type="Pfam" id="PF02518">
    <property type="entry name" value="HATPase_c"/>
    <property type="match status" value="1"/>
</dbReference>
<dbReference type="EMBL" id="JBHSBL010000017">
    <property type="protein sequence ID" value="MFC4066920.1"/>
    <property type="molecule type" value="Genomic_DNA"/>
</dbReference>
<feature type="transmembrane region" description="Helical" evidence="5">
    <location>
        <begin position="96"/>
        <end position="114"/>
    </location>
</feature>
<feature type="transmembrane region" description="Helical" evidence="5">
    <location>
        <begin position="189"/>
        <end position="211"/>
    </location>
</feature>
<dbReference type="SMART" id="SM00387">
    <property type="entry name" value="HATPase_c"/>
    <property type="match status" value="1"/>
</dbReference>
<dbReference type="InterPro" id="IPR036890">
    <property type="entry name" value="HATPase_C_sf"/>
</dbReference>
<dbReference type="RefSeq" id="WP_378067884.1">
    <property type="nucleotide sequence ID" value="NZ_JBHSBL010000017.1"/>
</dbReference>
<accession>A0ABV8ISU8</accession>
<feature type="region of interest" description="Disordered" evidence="4">
    <location>
        <begin position="703"/>
        <end position="740"/>
    </location>
</feature>
<dbReference type="PANTHER" id="PTHR24421">
    <property type="entry name" value="NITRATE/NITRITE SENSOR PROTEIN NARX-RELATED"/>
    <property type="match status" value="1"/>
</dbReference>